<dbReference type="GO" id="GO:0003824">
    <property type="term" value="F:catalytic activity"/>
    <property type="evidence" value="ECO:0007669"/>
    <property type="project" value="InterPro"/>
</dbReference>
<evidence type="ECO:0000259" key="6">
    <source>
        <dbReference type="Pfam" id="PF04055"/>
    </source>
</evidence>
<evidence type="ECO:0000256" key="2">
    <source>
        <dbReference type="ARBA" id="ARBA00022691"/>
    </source>
</evidence>
<evidence type="ECO:0000256" key="3">
    <source>
        <dbReference type="ARBA" id="ARBA00022723"/>
    </source>
</evidence>
<dbReference type="PANTHER" id="PTHR43728">
    <property type="entry name" value="SLR0304 PROTEIN"/>
    <property type="match status" value="1"/>
</dbReference>
<sequence>MSSAESSPACGVEPFANTLARHGLELRRGQTNTLQINVGLVCNQACRHCHLEAGPNRSEIMAPDTMDEIVAYAKRARFPVVDITGGAPEMNPQLGYLIETIAPVTPRLMLRANLTALAQQKTDYLLGLCTFNRVVIVASFPSMSASQTDSQRGKGVLEKSVAMLRKLNDLGYGRDGTGLELNLVSNPTGAFLPVSQLQAERKFKSDLERKWGLFFNNLFTFANVPLGRFLTWLEDSGNLDSYMQKLSASFNPCTVESLMCRTFVSVNWDGYLYDCDFNLSRGAYLGGRKRHVSQMNGLPEPGTRIPTGNHCYACTAGSGFT</sequence>
<evidence type="ECO:0000256" key="1">
    <source>
        <dbReference type="ARBA" id="ARBA00001966"/>
    </source>
</evidence>
<dbReference type="GO" id="GO:0046872">
    <property type="term" value="F:metal ion binding"/>
    <property type="evidence" value="ECO:0007669"/>
    <property type="project" value="UniProtKB-KW"/>
</dbReference>
<feature type="domain" description="Radical SAM core" evidence="6">
    <location>
        <begin position="36"/>
        <end position="172"/>
    </location>
</feature>
<feature type="domain" description="Arsenosugar biosynthesis radical SAM protein ArsS-like C-terminal" evidence="7">
    <location>
        <begin position="192"/>
        <end position="320"/>
    </location>
</feature>
<keyword evidence="5" id="KW-0411">Iron-sulfur</keyword>
<proteinExistence type="predicted"/>
<dbReference type="InterPro" id="IPR026351">
    <property type="entry name" value="rSAM_ArsS-like"/>
</dbReference>
<comment type="cofactor">
    <cofactor evidence="1">
        <name>[4Fe-4S] cluster</name>
        <dbReference type="ChEBI" id="CHEBI:49883"/>
    </cofactor>
</comment>
<dbReference type="GO" id="GO:0051536">
    <property type="term" value="F:iron-sulfur cluster binding"/>
    <property type="evidence" value="ECO:0007669"/>
    <property type="project" value="UniProtKB-KW"/>
</dbReference>
<dbReference type="Pfam" id="PF04055">
    <property type="entry name" value="Radical_SAM"/>
    <property type="match status" value="1"/>
</dbReference>
<dbReference type="InterPro" id="IPR007197">
    <property type="entry name" value="rSAM"/>
</dbReference>
<dbReference type="AlphaFoldDB" id="A0A9D6V2V0"/>
<evidence type="ECO:0000313" key="9">
    <source>
        <dbReference type="Proteomes" id="UP000807825"/>
    </source>
</evidence>
<dbReference type="Pfam" id="PF12345">
    <property type="entry name" value="DUF3641"/>
    <property type="match status" value="1"/>
</dbReference>
<protein>
    <submittedName>
        <fullName evidence="8">Arsenosugar biosynthesis radical SAM protein ArsS</fullName>
    </submittedName>
</protein>
<evidence type="ECO:0000313" key="8">
    <source>
        <dbReference type="EMBL" id="MBI5250427.1"/>
    </source>
</evidence>
<accession>A0A9D6V2V0</accession>
<evidence type="ECO:0000259" key="7">
    <source>
        <dbReference type="Pfam" id="PF12345"/>
    </source>
</evidence>
<dbReference type="Proteomes" id="UP000807825">
    <property type="component" value="Unassembled WGS sequence"/>
</dbReference>
<evidence type="ECO:0000256" key="4">
    <source>
        <dbReference type="ARBA" id="ARBA00023004"/>
    </source>
</evidence>
<evidence type="ECO:0000256" key="5">
    <source>
        <dbReference type="ARBA" id="ARBA00023014"/>
    </source>
</evidence>
<dbReference type="InterPro" id="IPR024521">
    <property type="entry name" value="ArsS-like_C"/>
</dbReference>
<dbReference type="EMBL" id="JACRDE010000344">
    <property type="protein sequence ID" value="MBI5250427.1"/>
    <property type="molecule type" value="Genomic_DNA"/>
</dbReference>
<dbReference type="CDD" id="cd01335">
    <property type="entry name" value="Radical_SAM"/>
    <property type="match status" value="1"/>
</dbReference>
<keyword evidence="3" id="KW-0479">Metal-binding</keyword>
<dbReference type="PANTHER" id="PTHR43728:SF1">
    <property type="entry name" value="FE-S OXIDOREDUCTASE"/>
    <property type="match status" value="1"/>
</dbReference>
<reference evidence="8" key="1">
    <citation type="submission" date="2020-07" db="EMBL/GenBank/DDBJ databases">
        <title>Huge and variable diversity of episymbiotic CPR bacteria and DPANN archaea in groundwater ecosystems.</title>
        <authorList>
            <person name="He C.Y."/>
            <person name="Keren R."/>
            <person name="Whittaker M."/>
            <person name="Farag I.F."/>
            <person name="Doudna J."/>
            <person name="Cate J.H.D."/>
            <person name="Banfield J.F."/>
        </authorList>
    </citation>
    <scope>NUCLEOTIDE SEQUENCE</scope>
    <source>
        <strain evidence="8">NC_groundwater_1664_Pr3_B-0.1um_52_9</strain>
    </source>
</reference>
<comment type="caution">
    <text evidence="8">The sequence shown here is derived from an EMBL/GenBank/DDBJ whole genome shotgun (WGS) entry which is preliminary data.</text>
</comment>
<dbReference type="InterPro" id="IPR013785">
    <property type="entry name" value="Aldolase_TIM"/>
</dbReference>
<dbReference type="Gene3D" id="3.20.20.70">
    <property type="entry name" value="Aldolase class I"/>
    <property type="match status" value="1"/>
</dbReference>
<keyword evidence="2" id="KW-0949">S-adenosyl-L-methionine</keyword>
<keyword evidence="4" id="KW-0408">Iron</keyword>
<name>A0A9D6V2V0_9BACT</name>
<dbReference type="InterPro" id="IPR058240">
    <property type="entry name" value="rSAM_sf"/>
</dbReference>
<gene>
    <name evidence="8" type="primary">arsS</name>
    <name evidence="8" type="ORF">HY912_13115</name>
</gene>
<dbReference type="NCBIfam" id="TIGR04167">
    <property type="entry name" value="rSAM_SeCys"/>
    <property type="match status" value="1"/>
</dbReference>
<dbReference type="SFLD" id="SFLDS00029">
    <property type="entry name" value="Radical_SAM"/>
    <property type="match status" value="1"/>
</dbReference>
<organism evidence="8 9">
    <name type="scientific">Desulfomonile tiedjei</name>
    <dbReference type="NCBI Taxonomy" id="2358"/>
    <lineage>
        <taxon>Bacteria</taxon>
        <taxon>Pseudomonadati</taxon>
        <taxon>Thermodesulfobacteriota</taxon>
        <taxon>Desulfomonilia</taxon>
        <taxon>Desulfomonilales</taxon>
        <taxon>Desulfomonilaceae</taxon>
        <taxon>Desulfomonile</taxon>
    </lineage>
</organism>
<dbReference type="SUPFAM" id="SSF102114">
    <property type="entry name" value="Radical SAM enzymes"/>
    <property type="match status" value="1"/>
</dbReference>